<proteinExistence type="predicted"/>
<dbReference type="EMBL" id="PNBA02000004">
    <property type="protein sequence ID" value="KAG6426482.1"/>
    <property type="molecule type" value="Genomic_DNA"/>
</dbReference>
<dbReference type="Gene3D" id="3.40.120.10">
    <property type="entry name" value="Alpha-D-Glucose-1,6-Bisphosphate, subunit A, domain 3"/>
    <property type="match status" value="1"/>
</dbReference>
<reference evidence="1" key="1">
    <citation type="submission" date="2018-01" db="EMBL/GenBank/DDBJ databases">
        <authorList>
            <person name="Mao J.F."/>
        </authorList>
    </citation>
    <scope>NUCLEOTIDE SEQUENCE</scope>
    <source>
        <strain evidence="1">Huo1</strain>
        <tissue evidence="1">Leaf</tissue>
    </source>
</reference>
<protein>
    <submittedName>
        <fullName evidence="1">Uncharacterized protein</fullName>
    </submittedName>
</protein>
<reference evidence="1" key="2">
    <citation type="submission" date="2020-08" db="EMBL/GenBank/DDBJ databases">
        <title>Plant Genome Project.</title>
        <authorList>
            <person name="Zhang R.-G."/>
        </authorList>
    </citation>
    <scope>NUCLEOTIDE SEQUENCE</scope>
    <source>
        <strain evidence="1">Huo1</strain>
        <tissue evidence="1">Leaf</tissue>
    </source>
</reference>
<evidence type="ECO:0000313" key="1">
    <source>
        <dbReference type="EMBL" id="KAG6426482.1"/>
    </source>
</evidence>
<keyword evidence="2" id="KW-1185">Reference proteome</keyword>
<name>A0A8X9A1Q5_SALSN</name>
<dbReference type="Proteomes" id="UP000298416">
    <property type="component" value="Unassembled WGS sequence"/>
</dbReference>
<dbReference type="AlphaFoldDB" id="A0A8X9A1Q5"/>
<organism evidence="1">
    <name type="scientific">Salvia splendens</name>
    <name type="common">Scarlet sage</name>
    <dbReference type="NCBI Taxonomy" id="180675"/>
    <lineage>
        <taxon>Eukaryota</taxon>
        <taxon>Viridiplantae</taxon>
        <taxon>Streptophyta</taxon>
        <taxon>Embryophyta</taxon>
        <taxon>Tracheophyta</taxon>
        <taxon>Spermatophyta</taxon>
        <taxon>Magnoliopsida</taxon>
        <taxon>eudicotyledons</taxon>
        <taxon>Gunneridae</taxon>
        <taxon>Pentapetalae</taxon>
        <taxon>asterids</taxon>
        <taxon>lamiids</taxon>
        <taxon>Lamiales</taxon>
        <taxon>Lamiaceae</taxon>
        <taxon>Nepetoideae</taxon>
        <taxon>Mentheae</taxon>
        <taxon>Salviinae</taxon>
        <taxon>Salvia</taxon>
        <taxon>Salvia subgen. Calosphace</taxon>
        <taxon>core Calosphace</taxon>
    </lineage>
</organism>
<comment type="caution">
    <text evidence="1">The sequence shown here is derived from an EMBL/GenBank/DDBJ whole genome shotgun (WGS) entry which is preliminary data.</text>
</comment>
<accession>A0A8X9A1Q5</accession>
<evidence type="ECO:0000313" key="2">
    <source>
        <dbReference type="Proteomes" id="UP000298416"/>
    </source>
</evidence>
<sequence>MEFWFQLILQQVFDFSLVRSLILRPDFSPSVGLHFKRSASEDFGHGHPDPNLTYAKELVDSCMEKTDLILALQVMVRVSVLPLQNIFSED</sequence>
<gene>
    <name evidence="1" type="ORF">SASPL_110705</name>
</gene>